<proteinExistence type="predicted"/>
<organism evidence="1 2">
    <name type="scientific">Paragonimus westermani</name>
    <dbReference type="NCBI Taxonomy" id="34504"/>
    <lineage>
        <taxon>Eukaryota</taxon>
        <taxon>Metazoa</taxon>
        <taxon>Spiralia</taxon>
        <taxon>Lophotrochozoa</taxon>
        <taxon>Platyhelminthes</taxon>
        <taxon>Trematoda</taxon>
        <taxon>Digenea</taxon>
        <taxon>Plagiorchiida</taxon>
        <taxon>Troglotremata</taxon>
        <taxon>Troglotrematidae</taxon>
        <taxon>Paragonimus</taxon>
    </lineage>
</organism>
<dbReference type="AlphaFoldDB" id="A0A5J4N2U4"/>
<accession>A0A5J4N2U4</accession>
<protein>
    <submittedName>
        <fullName evidence="1">Uncharacterized protein</fullName>
    </submittedName>
</protein>
<evidence type="ECO:0000313" key="1">
    <source>
        <dbReference type="EMBL" id="KAA3669836.1"/>
    </source>
</evidence>
<name>A0A5J4N2U4_9TREM</name>
<gene>
    <name evidence="1" type="ORF">DEA37_0014257</name>
</gene>
<dbReference type="EMBL" id="QNGE01022990">
    <property type="protein sequence ID" value="KAA3669836.1"/>
    <property type="molecule type" value="Genomic_DNA"/>
</dbReference>
<evidence type="ECO:0000313" key="2">
    <source>
        <dbReference type="Proteomes" id="UP000324629"/>
    </source>
</evidence>
<dbReference type="Proteomes" id="UP000324629">
    <property type="component" value="Unassembled WGS sequence"/>
</dbReference>
<keyword evidence="2" id="KW-1185">Reference proteome</keyword>
<comment type="caution">
    <text evidence="1">The sequence shown here is derived from an EMBL/GenBank/DDBJ whole genome shotgun (WGS) entry which is preliminary data.</text>
</comment>
<reference evidence="1 2" key="1">
    <citation type="journal article" date="2019" name="Gigascience">
        <title>Whole-genome sequence of the oriental lung fluke Paragonimus westermani.</title>
        <authorList>
            <person name="Oey H."/>
            <person name="Zakrzewski M."/>
            <person name="Narain K."/>
            <person name="Devi K.R."/>
            <person name="Agatsuma T."/>
            <person name="Nawaratna S."/>
            <person name="Gobert G.N."/>
            <person name="Jones M.K."/>
            <person name="Ragan M.A."/>
            <person name="McManus D.P."/>
            <person name="Krause L."/>
        </authorList>
    </citation>
    <scope>NUCLEOTIDE SEQUENCE [LARGE SCALE GENOMIC DNA]</scope>
    <source>
        <strain evidence="1 2">IND2009</strain>
    </source>
</reference>
<sequence>MDVTIVSSRRLAESWHLKISKYDNLATNAMIVSVCTDNNSESCAVKHTPVVLSDRGELYQKSGLELRKIGFTDRDISDICLLTIIGSLKCYDVYMRTT</sequence>